<dbReference type="Gene3D" id="1.10.1280.10">
    <property type="entry name" value="Di-copper center containing domain from catechol oxidase"/>
    <property type="match status" value="1"/>
</dbReference>
<dbReference type="GO" id="GO:0046872">
    <property type="term" value="F:metal ion binding"/>
    <property type="evidence" value="ECO:0007669"/>
    <property type="project" value="UniProtKB-KW"/>
</dbReference>
<protein>
    <recommendedName>
        <fullName evidence="2">Tyrosinase copper-binding domain-containing protein</fullName>
    </recommendedName>
</protein>
<dbReference type="Pfam" id="PF00264">
    <property type="entry name" value="Tyrosinase"/>
    <property type="match status" value="1"/>
</dbReference>
<reference evidence="3" key="2">
    <citation type="submission" date="2021-12" db="EMBL/GenBank/DDBJ databases">
        <title>Resequencing data analysis of finger millet.</title>
        <authorList>
            <person name="Hatakeyama M."/>
            <person name="Aluri S."/>
            <person name="Balachadran M.T."/>
            <person name="Sivarajan S.R."/>
            <person name="Poveda L."/>
            <person name="Shimizu-Inatsugi R."/>
            <person name="Schlapbach R."/>
            <person name="Sreeman S.M."/>
            <person name="Shimizu K.K."/>
        </authorList>
    </citation>
    <scope>NUCLEOTIDE SEQUENCE</scope>
</reference>
<sequence length="166" mass="19813">MMQIPNEFTDWTSLLYDTRWNLRLQHCGRQRFLISSSCKWRTITPTSRRLNATFWDMHKQPHLCHVKYARGVAAMKVLSRLNPHNFYQKATTTVSCCSGVLRQPRHLELPLHIHFTWLFFRFHCAYLYFFERIAAKLLGNPRFALPFWSNLTQLYLFQSNITTSIV</sequence>
<name>A0AAV5E5M2_ELECO</name>
<comment type="caution">
    <text evidence="3">The sequence shown here is derived from an EMBL/GenBank/DDBJ whole genome shotgun (WGS) entry which is preliminary data.</text>
</comment>
<keyword evidence="1" id="KW-0479">Metal-binding</keyword>
<dbReference type="AlphaFoldDB" id="A0AAV5E5M2"/>
<dbReference type="InterPro" id="IPR008922">
    <property type="entry name" value="Di-copper_centre_dom_sf"/>
</dbReference>
<feature type="domain" description="Tyrosinase copper-binding" evidence="2">
    <location>
        <begin position="79"/>
        <end position="150"/>
    </location>
</feature>
<dbReference type="InterPro" id="IPR050316">
    <property type="entry name" value="Tyrosinase/Hemocyanin"/>
</dbReference>
<proteinExistence type="predicted"/>
<dbReference type="EMBL" id="BQKI01000073">
    <property type="protein sequence ID" value="GJN17521.1"/>
    <property type="molecule type" value="Genomic_DNA"/>
</dbReference>
<dbReference type="PANTHER" id="PTHR11474">
    <property type="entry name" value="TYROSINASE FAMILY MEMBER"/>
    <property type="match status" value="1"/>
</dbReference>
<organism evidence="3 4">
    <name type="scientific">Eleusine coracana subsp. coracana</name>
    <dbReference type="NCBI Taxonomy" id="191504"/>
    <lineage>
        <taxon>Eukaryota</taxon>
        <taxon>Viridiplantae</taxon>
        <taxon>Streptophyta</taxon>
        <taxon>Embryophyta</taxon>
        <taxon>Tracheophyta</taxon>
        <taxon>Spermatophyta</taxon>
        <taxon>Magnoliopsida</taxon>
        <taxon>Liliopsida</taxon>
        <taxon>Poales</taxon>
        <taxon>Poaceae</taxon>
        <taxon>PACMAD clade</taxon>
        <taxon>Chloridoideae</taxon>
        <taxon>Cynodonteae</taxon>
        <taxon>Eleusininae</taxon>
        <taxon>Eleusine</taxon>
    </lineage>
</organism>
<accession>A0AAV5E5M2</accession>
<evidence type="ECO:0000313" key="3">
    <source>
        <dbReference type="EMBL" id="GJN17521.1"/>
    </source>
</evidence>
<evidence type="ECO:0000259" key="2">
    <source>
        <dbReference type="Pfam" id="PF00264"/>
    </source>
</evidence>
<evidence type="ECO:0000256" key="1">
    <source>
        <dbReference type="ARBA" id="ARBA00022723"/>
    </source>
</evidence>
<reference evidence="3" key="1">
    <citation type="journal article" date="2018" name="DNA Res.">
        <title>Multiple hybrid de novo genome assembly of finger millet, an orphan allotetraploid crop.</title>
        <authorList>
            <person name="Hatakeyama M."/>
            <person name="Aluri S."/>
            <person name="Balachadran M.T."/>
            <person name="Sivarajan S.R."/>
            <person name="Patrignani A."/>
            <person name="Gruter S."/>
            <person name="Poveda L."/>
            <person name="Shimizu-Inatsugi R."/>
            <person name="Baeten J."/>
            <person name="Francoijs K.J."/>
            <person name="Nataraja K.N."/>
            <person name="Reddy Y.A.N."/>
            <person name="Phadnis S."/>
            <person name="Ravikumar R.L."/>
            <person name="Schlapbach R."/>
            <person name="Sreeman S.M."/>
            <person name="Shimizu K.K."/>
        </authorList>
    </citation>
    <scope>NUCLEOTIDE SEQUENCE</scope>
</reference>
<dbReference type="Proteomes" id="UP001054889">
    <property type="component" value="Unassembled WGS sequence"/>
</dbReference>
<keyword evidence="4" id="KW-1185">Reference proteome</keyword>
<dbReference type="PANTHER" id="PTHR11474:SF100">
    <property type="entry name" value="POLYPHENOL OXIDASE FAMILY PROTEIN-RELATED"/>
    <property type="match status" value="1"/>
</dbReference>
<evidence type="ECO:0000313" key="4">
    <source>
        <dbReference type="Proteomes" id="UP001054889"/>
    </source>
</evidence>
<gene>
    <name evidence="3" type="primary">gb04597</name>
    <name evidence="3" type="ORF">PR202_gb04597</name>
</gene>
<dbReference type="InterPro" id="IPR002227">
    <property type="entry name" value="Tyrosinase_Cu-bd"/>
</dbReference>
<dbReference type="SUPFAM" id="SSF48056">
    <property type="entry name" value="Di-copper centre-containing domain"/>
    <property type="match status" value="1"/>
</dbReference>
<dbReference type="GO" id="GO:0016491">
    <property type="term" value="F:oxidoreductase activity"/>
    <property type="evidence" value="ECO:0007669"/>
    <property type="project" value="InterPro"/>
</dbReference>